<accession>A0A9K3DF89</accession>
<dbReference type="EMBL" id="BDIP01010917">
    <property type="protein sequence ID" value="GIQ92914.1"/>
    <property type="molecule type" value="Genomic_DNA"/>
</dbReference>
<organism evidence="1 2">
    <name type="scientific">Kipferlia bialata</name>
    <dbReference type="NCBI Taxonomy" id="797122"/>
    <lineage>
        <taxon>Eukaryota</taxon>
        <taxon>Metamonada</taxon>
        <taxon>Carpediemonas-like organisms</taxon>
        <taxon>Kipferlia</taxon>
    </lineage>
</organism>
<evidence type="ECO:0000313" key="2">
    <source>
        <dbReference type="Proteomes" id="UP000265618"/>
    </source>
</evidence>
<feature type="non-terminal residue" evidence="1">
    <location>
        <position position="46"/>
    </location>
</feature>
<name>A0A9K3DF89_9EUKA</name>
<proteinExistence type="predicted"/>
<keyword evidence="2" id="KW-1185">Reference proteome</keyword>
<reference evidence="1 2" key="1">
    <citation type="journal article" date="2018" name="PLoS ONE">
        <title>The draft genome of Kipferlia bialata reveals reductive genome evolution in fornicate parasites.</title>
        <authorList>
            <person name="Tanifuji G."/>
            <person name="Takabayashi S."/>
            <person name="Kume K."/>
            <person name="Takagi M."/>
            <person name="Nakayama T."/>
            <person name="Kamikawa R."/>
            <person name="Inagaki Y."/>
            <person name="Hashimoto T."/>
        </authorList>
    </citation>
    <scope>NUCLEOTIDE SEQUENCE [LARGE SCALE GENOMIC DNA]</scope>
    <source>
        <strain evidence="1">NY0173</strain>
    </source>
</reference>
<sequence length="46" mass="4930">YSLEMGHEDSANSVIDRVFSDLAPEGLANVATQLAKHDALVDEMAV</sequence>
<gene>
    <name evidence="1" type="ORF">KIPB_016986</name>
</gene>
<evidence type="ECO:0000313" key="1">
    <source>
        <dbReference type="EMBL" id="GIQ92914.1"/>
    </source>
</evidence>
<protein>
    <submittedName>
        <fullName evidence="1">Uncharacterized protein</fullName>
    </submittedName>
</protein>
<comment type="caution">
    <text evidence="1">The sequence shown here is derived from an EMBL/GenBank/DDBJ whole genome shotgun (WGS) entry which is preliminary data.</text>
</comment>
<dbReference type="AlphaFoldDB" id="A0A9K3DF89"/>
<dbReference type="Proteomes" id="UP000265618">
    <property type="component" value="Unassembled WGS sequence"/>
</dbReference>